<evidence type="ECO:0000313" key="1">
    <source>
        <dbReference type="EnsemblMetazoa" id="CJA43064.1"/>
    </source>
</evidence>
<reference evidence="2" key="1">
    <citation type="submission" date="2010-08" db="EMBL/GenBank/DDBJ databases">
        <authorList>
            <consortium name="Caenorhabditis japonica Sequencing Consortium"/>
            <person name="Wilson R.K."/>
        </authorList>
    </citation>
    <scope>NUCLEOTIDE SEQUENCE [LARGE SCALE GENOMIC DNA]</scope>
    <source>
        <strain evidence="2">DF5081</strain>
    </source>
</reference>
<dbReference type="InterPro" id="IPR012337">
    <property type="entry name" value="RNaseH-like_sf"/>
</dbReference>
<name>A0A8R1IV97_CAEJA</name>
<dbReference type="Proteomes" id="UP000005237">
    <property type="component" value="Unassembled WGS sequence"/>
</dbReference>
<dbReference type="AlphaFoldDB" id="A0A8R1IV97"/>
<proteinExistence type="predicted"/>
<protein>
    <submittedName>
        <fullName evidence="1">Uncharacterized protein</fullName>
    </submittedName>
</protein>
<accession>A0A8R1IV97</accession>
<organism evidence="1 2">
    <name type="scientific">Caenorhabditis japonica</name>
    <dbReference type="NCBI Taxonomy" id="281687"/>
    <lineage>
        <taxon>Eukaryota</taxon>
        <taxon>Metazoa</taxon>
        <taxon>Ecdysozoa</taxon>
        <taxon>Nematoda</taxon>
        <taxon>Chromadorea</taxon>
        <taxon>Rhabditida</taxon>
        <taxon>Rhabditina</taxon>
        <taxon>Rhabditomorpha</taxon>
        <taxon>Rhabditoidea</taxon>
        <taxon>Rhabditidae</taxon>
        <taxon>Peloderinae</taxon>
        <taxon>Caenorhabditis</taxon>
    </lineage>
</organism>
<reference evidence="1" key="2">
    <citation type="submission" date="2022-06" db="UniProtKB">
        <authorList>
            <consortium name="EnsemblMetazoa"/>
        </authorList>
    </citation>
    <scope>IDENTIFICATION</scope>
    <source>
        <strain evidence="1">DF5081</strain>
    </source>
</reference>
<dbReference type="EnsemblMetazoa" id="CJA43064.1">
    <property type="protein sequence ID" value="CJA43064.1"/>
    <property type="gene ID" value="WBGene00218912"/>
</dbReference>
<dbReference type="SUPFAM" id="SSF53098">
    <property type="entry name" value="Ribonuclease H-like"/>
    <property type="match status" value="1"/>
</dbReference>
<evidence type="ECO:0000313" key="2">
    <source>
        <dbReference type="Proteomes" id="UP000005237"/>
    </source>
</evidence>
<keyword evidence="2" id="KW-1185">Reference proteome</keyword>
<sequence>MGVFAYVDPSILAHYESAKDLSDLKKFLFKKDELERVRELSDLLKPIHDGILRLEKDESYPSEIIPTFLFIRNRLDQFSTPVAVKLKRMLQNRMDSCLQNGRLVCAMLLDPRFAFVESWEQFFDWNYVERRISIYDSTPPPPQVEKSVASSQSFDLDFFLDTSVFLEENTGCDLQVNSMF</sequence>